<evidence type="ECO:0000259" key="5">
    <source>
        <dbReference type="Pfam" id="PF00881"/>
    </source>
</evidence>
<dbReference type="InterPro" id="IPR029479">
    <property type="entry name" value="Nitroreductase"/>
</dbReference>
<dbReference type="InterPro" id="IPR016446">
    <property type="entry name" value="Flavin_OxRdtase_Frp"/>
</dbReference>
<keyword evidence="2" id="KW-0285">Flavoprotein</keyword>
<feature type="domain" description="Nitroreductase" evidence="5">
    <location>
        <begin position="17"/>
        <end position="169"/>
    </location>
</feature>
<dbReference type="PANTHER" id="PTHR43425">
    <property type="entry name" value="OXYGEN-INSENSITIVE NADPH NITROREDUCTASE"/>
    <property type="match status" value="1"/>
</dbReference>
<name>A0A7C5YB44_CALS0</name>
<keyword evidence="3" id="KW-0288">FMN</keyword>
<dbReference type="SUPFAM" id="SSF55469">
    <property type="entry name" value="FMN-dependent nitroreductase-like"/>
    <property type="match status" value="1"/>
</dbReference>
<reference evidence="6" key="1">
    <citation type="journal article" date="2020" name="mSystems">
        <title>Genome- and Community-Level Interaction Insights into Carbon Utilization and Element Cycling Functions of Hydrothermarchaeota in Hydrothermal Sediment.</title>
        <authorList>
            <person name="Zhou Z."/>
            <person name="Liu Y."/>
            <person name="Xu W."/>
            <person name="Pan J."/>
            <person name="Luo Z.H."/>
            <person name="Li M."/>
        </authorList>
    </citation>
    <scope>NUCLEOTIDE SEQUENCE [LARGE SCALE GENOMIC DNA]</scope>
    <source>
        <strain evidence="6">SpSt-1084</strain>
    </source>
</reference>
<gene>
    <name evidence="6" type="ORF">ENM42_04550</name>
</gene>
<dbReference type="Pfam" id="PF00881">
    <property type="entry name" value="Nitroreductase"/>
    <property type="match status" value="1"/>
</dbReference>
<dbReference type="EMBL" id="DRXS01000247">
    <property type="protein sequence ID" value="HHR41083.1"/>
    <property type="molecule type" value="Genomic_DNA"/>
</dbReference>
<dbReference type="AlphaFoldDB" id="A0A7C5YB44"/>
<dbReference type="InterPro" id="IPR000415">
    <property type="entry name" value="Nitroreductase-like"/>
</dbReference>
<comment type="similarity">
    <text evidence="1">Belongs to the flavin oxidoreductase frp family.</text>
</comment>
<evidence type="ECO:0000256" key="2">
    <source>
        <dbReference type="ARBA" id="ARBA00022630"/>
    </source>
</evidence>
<keyword evidence="4" id="KW-0560">Oxidoreductase</keyword>
<proteinExistence type="inferred from homology"/>
<protein>
    <recommendedName>
        <fullName evidence="5">Nitroreductase domain-containing protein</fullName>
    </recommendedName>
</protein>
<dbReference type="PANTHER" id="PTHR43425:SF2">
    <property type="entry name" value="OXYGEN-INSENSITIVE NADPH NITROREDUCTASE"/>
    <property type="match status" value="1"/>
</dbReference>
<dbReference type="Gene3D" id="3.40.109.10">
    <property type="entry name" value="NADH Oxidase"/>
    <property type="match status" value="1"/>
</dbReference>
<sequence length="260" mass="29732">MFLLKRRIEQSVLGLLTSRRSIRRFRKSTISEEVLQMIVEAGQSAPCYFQAYSVIWIKSNELLENTFDICGTEAIRQAAAVLLVCLDFNKLEKYAESVTQEHFLKMDVYPAEALLSIFETGLMVENMVTASEALGYGTLLLDCGMYECEKFVEMLKLPHGVVPIAVLLIGEKDESPPPRPRWPIHNVLHIDGYNPITREEIQKYLEYADKTLAAEGYLLKYANFKGSYVEYLTERLSANKELKQSYNALSSFLRRHGLKI</sequence>
<evidence type="ECO:0000313" key="6">
    <source>
        <dbReference type="EMBL" id="HHR41083.1"/>
    </source>
</evidence>
<comment type="caution">
    <text evidence="6">The sequence shown here is derived from an EMBL/GenBank/DDBJ whole genome shotgun (WGS) entry which is preliminary data.</text>
</comment>
<dbReference type="GO" id="GO:0016491">
    <property type="term" value="F:oxidoreductase activity"/>
    <property type="evidence" value="ECO:0007669"/>
    <property type="project" value="UniProtKB-KW"/>
</dbReference>
<evidence type="ECO:0000256" key="3">
    <source>
        <dbReference type="ARBA" id="ARBA00022643"/>
    </source>
</evidence>
<organism evidence="6">
    <name type="scientific">Caldiarchaeum subterraneum</name>
    <dbReference type="NCBI Taxonomy" id="311458"/>
    <lineage>
        <taxon>Archaea</taxon>
        <taxon>Nitrososphaerota</taxon>
        <taxon>Candidatus Caldarchaeales</taxon>
        <taxon>Candidatus Caldarchaeaceae</taxon>
        <taxon>Candidatus Caldarchaeum</taxon>
    </lineage>
</organism>
<evidence type="ECO:0000256" key="1">
    <source>
        <dbReference type="ARBA" id="ARBA00008366"/>
    </source>
</evidence>
<evidence type="ECO:0000256" key="4">
    <source>
        <dbReference type="ARBA" id="ARBA00023002"/>
    </source>
</evidence>
<accession>A0A7C5YB44</accession>